<feature type="domain" description="Siroheme decarboxylase AsnC-like ligand binding" evidence="6">
    <location>
        <begin position="83"/>
        <end position="149"/>
    </location>
</feature>
<sequence>MQAVPDPAAPALGSTGFQPSPAQRLSLLNAWQRGFPLCDEPFAVVGAALDLSAAQVLQAYRQLAQEGALSRIGAVFAPGSGGASILSAMAVPPERLEAVAAVVSAHPGVNHNYERENAYNLWFVVTGPSAAQVECTIASLEADTGLTALRLPMLQPYRIDLAFDLSSELTTGPQHAAQVGSCALQPPQVAPRAQLADADWPLAALAEAGLPLVAQPYAQWAQALGTTTAQVQATLQQWLHTGVLSRFGVVVRHHELGFAANAMTVLDVPDDEVDAAGRALAAQPGVTLAYRRARAPGWRYNLYCMVHGAHRQAVEQVVASALERSGLAHQPHAVLFSRRRFKQTGGRRFAAAAPIAQGVAHALP</sequence>
<dbReference type="EMBL" id="VFPV01000002">
    <property type="protein sequence ID" value="TQN03210.1"/>
    <property type="molecule type" value="Genomic_DNA"/>
</dbReference>
<evidence type="ECO:0000313" key="9">
    <source>
        <dbReference type="Proteomes" id="UP000316993"/>
    </source>
</evidence>
<evidence type="ECO:0000259" key="7">
    <source>
        <dbReference type="Pfam" id="PF22451"/>
    </source>
</evidence>
<comment type="catalytic activity">
    <reaction evidence="5">
        <text>siroheme + 2 H(+) = 12,18-didecarboxysiroheme + 2 CO2</text>
        <dbReference type="Rhea" id="RHEA:19093"/>
        <dbReference type="ChEBI" id="CHEBI:15378"/>
        <dbReference type="ChEBI" id="CHEBI:16526"/>
        <dbReference type="ChEBI" id="CHEBI:60052"/>
        <dbReference type="ChEBI" id="CHEBI:140497"/>
        <dbReference type="EC" id="4.1.1.111"/>
    </reaction>
</comment>
<dbReference type="GO" id="GO:0003677">
    <property type="term" value="F:DNA binding"/>
    <property type="evidence" value="ECO:0007669"/>
    <property type="project" value="UniProtKB-KW"/>
</dbReference>
<evidence type="ECO:0000256" key="3">
    <source>
        <dbReference type="ARBA" id="ARBA00023457"/>
    </source>
</evidence>
<protein>
    <recommendedName>
        <fullName evidence="4">siroheme decarboxylase</fullName>
        <ecNumber evidence="4">4.1.1.111</ecNumber>
    </recommendedName>
</protein>
<name>A0A543L7J1_9BURK</name>
<proteinExistence type="inferred from homology"/>
<reference evidence="8 9" key="1">
    <citation type="submission" date="2019-06" db="EMBL/GenBank/DDBJ databases">
        <title>Genomic Encyclopedia of Archaeal and Bacterial Type Strains, Phase II (KMG-II): from individual species to whole genera.</title>
        <authorList>
            <person name="Goeker M."/>
        </authorList>
    </citation>
    <scope>NUCLEOTIDE SEQUENCE [LARGE SCALE GENOMIC DNA]</scope>
    <source>
        <strain evidence="8 9">DSM 7270</strain>
    </source>
</reference>
<keyword evidence="8" id="KW-0238">DNA-binding</keyword>
<organism evidence="8 9">
    <name type="scientific">Acidovorax temperans</name>
    <dbReference type="NCBI Taxonomy" id="80878"/>
    <lineage>
        <taxon>Bacteria</taxon>
        <taxon>Pseudomonadati</taxon>
        <taxon>Pseudomonadota</taxon>
        <taxon>Betaproteobacteria</taxon>
        <taxon>Burkholderiales</taxon>
        <taxon>Comamonadaceae</taxon>
        <taxon>Acidovorax</taxon>
    </lineage>
</organism>
<dbReference type="InterPro" id="IPR040523">
    <property type="entry name" value="AsnC_trans_reg2"/>
</dbReference>
<dbReference type="PANTHER" id="PTHR43413:SF1">
    <property type="entry name" value="SIROHEME DECARBOXYLASE NIRL SUBUNIT"/>
    <property type="match status" value="1"/>
</dbReference>
<comment type="pathway">
    <text evidence="2">Porphyrin-containing compound metabolism.</text>
</comment>
<dbReference type="PANTHER" id="PTHR43413">
    <property type="entry name" value="TRANSCRIPTIONAL REGULATOR, ASNC FAMILY"/>
    <property type="match status" value="1"/>
</dbReference>
<dbReference type="Proteomes" id="UP000316993">
    <property type="component" value="Unassembled WGS sequence"/>
</dbReference>
<evidence type="ECO:0000256" key="2">
    <source>
        <dbReference type="ARBA" id="ARBA00023444"/>
    </source>
</evidence>
<dbReference type="InterPro" id="IPR050684">
    <property type="entry name" value="HTH-Siroheme_Decarb"/>
</dbReference>
<dbReference type="EC" id="4.1.1.111" evidence="4"/>
<dbReference type="GO" id="GO:0016829">
    <property type="term" value="F:lyase activity"/>
    <property type="evidence" value="ECO:0007669"/>
    <property type="project" value="UniProtKB-KW"/>
</dbReference>
<dbReference type="Pfam" id="PF17805">
    <property type="entry name" value="AsnC_trans_reg2"/>
    <property type="match status" value="2"/>
</dbReference>
<evidence type="ECO:0000256" key="4">
    <source>
        <dbReference type="ARBA" id="ARBA00023471"/>
    </source>
</evidence>
<evidence type="ECO:0000259" key="6">
    <source>
        <dbReference type="Pfam" id="PF17805"/>
    </source>
</evidence>
<dbReference type="InterPro" id="IPR053953">
    <property type="entry name" value="NirdL-like_HTH"/>
</dbReference>
<evidence type="ECO:0000256" key="5">
    <source>
        <dbReference type="ARBA" id="ARBA00048470"/>
    </source>
</evidence>
<keyword evidence="1" id="KW-0456">Lyase</keyword>
<dbReference type="AlphaFoldDB" id="A0A543L7J1"/>
<accession>A0A543L7J1</accession>
<comment type="similarity">
    <text evidence="3">Belongs to the Ahb/Nir family.</text>
</comment>
<feature type="domain" description="Siroheme decarboxylase NirL-like HTH" evidence="7">
    <location>
        <begin position="206"/>
        <end position="244"/>
    </location>
</feature>
<comment type="caution">
    <text evidence="8">The sequence shown here is derived from an EMBL/GenBank/DDBJ whole genome shotgun (WGS) entry which is preliminary data.</text>
</comment>
<feature type="domain" description="Siroheme decarboxylase NirL-like HTH" evidence="7">
    <location>
        <begin position="27"/>
        <end position="68"/>
    </location>
</feature>
<dbReference type="Gene3D" id="3.30.70.3460">
    <property type="match status" value="2"/>
</dbReference>
<evidence type="ECO:0000313" key="8">
    <source>
        <dbReference type="EMBL" id="TQN03210.1"/>
    </source>
</evidence>
<evidence type="ECO:0000256" key="1">
    <source>
        <dbReference type="ARBA" id="ARBA00023239"/>
    </source>
</evidence>
<feature type="domain" description="Siroheme decarboxylase AsnC-like ligand binding" evidence="6">
    <location>
        <begin position="256"/>
        <end position="342"/>
    </location>
</feature>
<dbReference type="Pfam" id="PF22451">
    <property type="entry name" value="NirdL-like_HTH"/>
    <property type="match status" value="2"/>
</dbReference>
<gene>
    <name evidence="8" type="ORF">BDD18_1873</name>
</gene>